<proteinExistence type="predicted"/>
<comment type="caution">
    <text evidence="1">The sequence shown here is derived from an EMBL/GenBank/DDBJ whole genome shotgun (WGS) entry which is preliminary data.</text>
</comment>
<dbReference type="AlphaFoldDB" id="A0A8H9L466"/>
<dbReference type="Proteomes" id="UP000600547">
    <property type="component" value="Unassembled WGS sequence"/>
</dbReference>
<sequence length="116" mass="12581">MTASRRRVNPAARQEVADGLVSIRQQQRDARAEAEAWYRALQAWDTAREGGEIVVGAGPRPSKTSRMQVVGIGQYGGPPGGAIWYTKVRLPHAWVSESAVAALCNTDPLLGRIREG</sequence>
<accession>A0A8H9L466</accession>
<reference evidence="2" key="1">
    <citation type="journal article" date="2019" name="Int. J. Syst. Evol. Microbiol.">
        <title>The Global Catalogue of Microorganisms (GCM) 10K type strain sequencing project: providing services to taxonomists for standard genome sequencing and annotation.</title>
        <authorList>
            <consortium name="The Broad Institute Genomics Platform"/>
            <consortium name="The Broad Institute Genome Sequencing Center for Infectious Disease"/>
            <person name="Wu L."/>
            <person name="Ma J."/>
        </authorList>
    </citation>
    <scope>NUCLEOTIDE SEQUENCE [LARGE SCALE GENOMIC DNA]</scope>
    <source>
        <strain evidence="2">JCM 31047</strain>
    </source>
</reference>
<gene>
    <name evidence="1" type="ORF">GCM10008956_05490</name>
</gene>
<dbReference type="EMBL" id="BMQG01000002">
    <property type="protein sequence ID" value="GGM32231.1"/>
    <property type="molecule type" value="Genomic_DNA"/>
</dbReference>
<evidence type="ECO:0000313" key="1">
    <source>
        <dbReference type="EMBL" id="GGM32231.1"/>
    </source>
</evidence>
<name>A0A8H9L466_9DEIO</name>
<keyword evidence="2" id="KW-1185">Reference proteome</keyword>
<organism evidence="1 2">
    <name type="scientific">Deinococcus arenae</name>
    <dbReference type="NCBI Taxonomy" id="1452751"/>
    <lineage>
        <taxon>Bacteria</taxon>
        <taxon>Thermotogati</taxon>
        <taxon>Deinococcota</taxon>
        <taxon>Deinococci</taxon>
        <taxon>Deinococcales</taxon>
        <taxon>Deinococcaceae</taxon>
        <taxon>Deinococcus</taxon>
    </lineage>
</organism>
<protein>
    <submittedName>
        <fullName evidence="1">Uncharacterized protein</fullName>
    </submittedName>
</protein>
<evidence type="ECO:0000313" key="2">
    <source>
        <dbReference type="Proteomes" id="UP000600547"/>
    </source>
</evidence>